<dbReference type="EMBL" id="JYDR01000018">
    <property type="protein sequence ID" value="KRY75479.1"/>
    <property type="molecule type" value="Genomic_DNA"/>
</dbReference>
<evidence type="ECO:0000313" key="2">
    <source>
        <dbReference type="EMBL" id="KRZ24337.1"/>
    </source>
</evidence>
<evidence type="ECO:0000313" key="3">
    <source>
        <dbReference type="EMBL" id="KRZ40979.1"/>
    </source>
</evidence>
<dbReference type="EMBL" id="JYDS01000123">
    <property type="protein sequence ID" value="KRZ24337.1"/>
    <property type="molecule type" value="Genomic_DNA"/>
</dbReference>
<comment type="caution">
    <text evidence="1">The sequence shown here is derived from an EMBL/GenBank/DDBJ whole genome shotgun (WGS) entry which is preliminary data.</text>
</comment>
<evidence type="ECO:0000313" key="1">
    <source>
        <dbReference type="EMBL" id="KRY75479.1"/>
    </source>
</evidence>
<dbReference type="Proteomes" id="UP000054632">
    <property type="component" value="Unassembled WGS sequence"/>
</dbReference>
<keyword evidence="5" id="KW-1185">Reference proteome</keyword>
<accession>A0A0V1EP30</accession>
<reference evidence="4 5" key="1">
    <citation type="submission" date="2015-01" db="EMBL/GenBank/DDBJ databases">
        <title>Evolution of Trichinella species and genotypes.</title>
        <authorList>
            <person name="Korhonen P.K."/>
            <person name="Edoardo P."/>
            <person name="Giuseppe L.R."/>
            <person name="Gasser R.B."/>
        </authorList>
    </citation>
    <scope>NUCLEOTIDE SEQUENCE [LARGE SCALE GENOMIC DNA]</scope>
    <source>
        <strain evidence="1">ISS13</strain>
        <strain evidence="3">ISS176</strain>
        <strain evidence="2">ISS588</strain>
    </source>
</reference>
<organism evidence="1 4">
    <name type="scientific">Trichinella pseudospiralis</name>
    <name type="common">Parasitic roundworm</name>
    <dbReference type="NCBI Taxonomy" id="6337"/>
    <lineage>
        <taxon>Eukaryota</taxon>
        <taxon>Metazoa</taxon>
        <taxon>Ecdysozoa</taxon>
        <taxon>Nematoda</taxon>
        <taxon>Enoplea</taxon>
        <taxon>Dorylaimia</taxon>
        <taxon>Trichinellida</taxon>
        <taxon>Trichinellidae</taxon>
        <taxon>Trichinella</taxon>
    </lineage>
</organism>
<dbReference type="Proteomes" id="UP000054826">
    <property type="component" value="Unassembled WGS sequence"/>
</dbReference>
<dbReference type="AlphaFoldDB" id="A0A0V1EP30"/>
<dbReference type="Proteomes" id="UP000054805">
    <property type="component" value="Unassembled WGS sequence"/>
</dbReference>
<proteinExistence type="predicted"/>
<protein>
    <submittedName>
        <fullName evidence="1">Uncharacterized protein</fullName>
    </submittedName>
</protein>
<sequence>MMFVLFENKKNPTRLIRPAQFGEYSGVASTNRRVPFLPSSVTKINSTIFFFAMHKLKEMHQWFHHSQVQT</sequence>
<evidence type="ECO:0000313" key="5">
    <source>
        <dbReference type="Proteomes" id="UP000054805"/>
    </source>
</evidence>
<gene>
    <name evidence="1" type="ORF">T4A_7875</name>
    <name evidence="2" type="ORF">T4B_5900</name>
    <name evidence="3" type="ORF">T4C_12596</name>
</gene>
<dbReference type="EMBL" id="JYDV01000023">
    <property type="protein sequence ID" value="KRZ40979.1"/>
    <property type="molecule type" value="Genomic_DNA"/>
</dbReference>
<evidence type="ECO:0000313" key="4">
    <source>
        <dbReference type="Proteomes" id="UP000054632"/>
    </source>
</evidence>
<name>A0A0V1EP30_TRIPS</name>